<evidence type="ECO:0000259" key="6">
    <source>
        <dbReference type="PROSITE" id="PS50023"/>
    </source>
</evidence>
<dbReference type="SUPFAM" id="SSF57716">
    <property type="entry name" value="Glucocorticoid receptor-like (DNA-binding domain)"/>
    <property type="match status" value="3"/>
</dbReference>
<evidence type="ECO:0000313" key="7">
    <source>
        <dbReference type="EMBL" id="KZZ97273.1"/>
    </source>
</evidence>
<dbReference type="Proteomes" id="UP000242877">
    <property type="component" value="Unassembled WGS sequence"/>
</dbReference>
<feature type="domain" description="LIM zinc-binding" evidence="6">
    <location>
        <begin position="686"/>
        <end position="746"/>
    </location>
</feature>
<gene>
    <name evidence="7" type="ORF">AAP_00916</name>
</gene>
<accession>A0A168D1T7</accession>
<feature type="region of interest" description="Disordered" evidence="5">
    <location>
        <begin position="33"/>
        <end position="168"/>
    </location>
</feature>
<name>A0A168D1T7_9EURO</name>
<evidence type="ECO:0000256" key="4">
    <source>
        <dbReference type="PROSITE-ProRule" id="PRU00125"/>
    </source>
</evidence>
<dbReference type="FunFam" id="2.10.110.10:FF:000077">
    <property type="entry name" value="LIM domain protein"/>
    <property type="match status" value="1"/>
</dbReference>
<dbReference type="CDD" id="cd08368">
    <property type="entry name" value="LIM"/>
    <property type="match status" value="3"/>
</dbReference>
<dbReference type="InterPro" id="IPR001781">
    <property type="entry name" value="Znf_LIM"/>
</dbReference>
<dbReference type="PANTHER" id="PTHR24210">
    <property type="entry name" value="LIM DOMAIN-CONTAINING PROTEIN"/>
    <property type="match status" value="1"/>
</dbReference>
<feature type="compositionally biased region" description="Polar residues" evidence="5">
    <location>
        <begin position="465"/>
        <end position="511"/>
    </location>
</feature>
<dbReference type="OrthoDB" id="15567at2759"/>
<dbReference type="EMBL" id="AZGZ01000002">
    <property type="protein sequence ID" value="KZZ97273.1"/>
    <property type="molecule type" value="Genomic_DNA"/>
</dbReference>
<feature type="compositionally biased region" description="Polar residues" evidence="5">
    <location>
        <begin position="377"/>
        <end position="387"/>
    </location>
</feature>
<dbReference type="PROSITE" id="PS00478">
    <property type="entry name" value="LIM_DOMAIN_1"/>
    <property type="match status" value="2"/>
</dbReference>
<organism evidence="7 8">
    <name type="scientific">Ascosphaera apis ARSEF 7405</name>
    <dbReference type="NCBI Taxonomy" id="392613"/>
    <lineage>
        <taxon>Eukaryota</taxon>
        <taxon>Fungi</taxon>
        <taxon>Dikarya</taxon>
        <taxon>Ascomycota</taxon>
        <taxon>Pezizomycotina</taxon>
        <taxon>Eurotiomycetes</taxon>
        <taxon>Eurotiomycetidae</taxon>
        <taxon>Onygenales</taxon>
        <taxon>Ascosphaeraceae</taxon>
        <taxon>Ascosphaera</taxon>
    </lineage>
</organism>
<dbReference type="PANTHER" id="PTHR24210:SF0">
    <property type="entry name" value="LIM DOMAIN-CONTAINING PROTEIN"/>
    <property type="match status" value="1"/>
</dbReference>
<evidence type="ECO:0000256" key="5">
    <source>
        <dbReference type="SAM" id="MobiDB-lite"/>
    </source>
</evidence>
<feature type="domain" description="LIM zinc-binding" evidence="6">
    <location>
        <begin position="607"/>
        <end position="673"/>
    </location>
</feature>
<feature type="compositionally biased region" description="Basic and acidic residues" evidence="5">
    <location>
        <begin position="512"/>
        <end position="521"/>
    </location>
</feature>
<feature type="domain" description="LIM zinc-binding" evidence="6">
    <location>
        <begin position="747"/>
        <end position="807"/>
    </location>
</feature>
<feature type="compositionally biased region" description="Polar residues" evidence="5">
    <location>
        <begin position="118"/>
        <end position="131"/>
    </location>
</feature>
<comment type="caution">
    <text evidence="7">The sequence shown here is derived from an EMBL/GenBank/DDBJ whole genome shotgun (WGS) entry which is preliminary data.</text>
</comment>
<dbReference type="FunFam" id="2.10.110.10:FF:000127">
    <property type="entry name" value="LIM domain protein"/>
    <property type="match status" value="1"/>
</dbReference>
<feature type="compositionally biased region" description="Low complexity" evidence="5">
    <location>
        <begin position="97"/>
        <end position="112"/>
    </location>
</feature>
<keyword evidence="1 4" id="KW-0479">Metal-binding</keyword>
<feature type="compositionally biased region" description="Basic residues" evidence="5">
    <location>
        <begin position="298"/>
        <end position="309"/>
    </location>
</feature>
<dbReference type="AlphaFoldDB" id="A0A168D1T7"/>
<keyword evidence="8" id="KW-1185">Reference proteome</keyword>
<dbReference type="PROSITE" id="PS50023">
    <property type="entry name" value="LIM_DOMAIN_2"/>
    <property type="match status" value="3"/>
</dbReference>
<proteinExistence type="predicted"/>
<dbReference type="InterPro" id="IPR017351">
    <property type="entry name" value="PINCH-1-4-like"/>
</dbReference>
<dbReference type="GO" id="GO:0046872">
    <property type="term" value="F:metal ion binding"/>
    <property type="evidence" value="ECO:0007669"/>
    <property type="project" value="UniProtKB-KW"/>
</dbReference>
<dbReference type="GO" id="GO:0030695">
    <property type="term" value="F:GTPase regulator activity"/>
    <property type="evidence" value="ECO:0007669"/>
    <property type="project" value="UniProtKB-ARBA"/>
</dbReference>
<feature type="compositionally biased region" description="Polar residues" evidence="5">
    <location>
        <begin position="85"/>
        <end position="95"/>
    </location>
</feature>
<protein>
    <submittedName>
        <fullName evidence="7">LIM domain-containing protein</fullName>
    </submittedName>
</protein>
<evidence type="ECO:0000256" key="2">
    <source>
        <dbReference type="ARBA" id="ARBA00022833"/>
    </source>
</evidence>
<feature type="compositionally biased region" description="Basic and acidic residues" evidence="5">
    <location>
        <begin position="138"/>
        <end position="168"/>
    </location>
</feature>
<sequence>MFGPREKSDVGVMSGPTYMTDEQISAYLKELRTNRVSRPAGSRPLPTKSTATRTLETTPTLHASPSKTTAEPGPQSPISPIIANFQRSWGSSHGRTTSEVASLSSSSAASSTMGPHGHTTSASSGSPTNSPGAAYQERAQRLKERQEAREIREAMEQLSLEKDEEEQRLYEAAQKEAVELVLSHQKMGFPKYEPTAAYRNPDLRWRRRLQRRGEAHPEENPSSTAADKTSPIETAPPLENEKPKPQISTTMKPVRDEGSQHGVQASREKAVQDDGKPLPILKTRGIQKRQETTLPWLSRRRQSSGRGKRIGSNGSSRGILGNSRSSNAGAENRPSRVRFDPTARSWATSRALKSTDNTPSSGSFRSRLNLFDVHKNPPTQSTNPQYTANPPPDPDAADQRESSPERTMPQLEIRSDEIRAATTMRRKDRSPRLPQPTAVSDAPKRPIVSFQEGWEAPAAKKENDASTQPALVITPPSSLPQITLSSETTAPSINVSQPEITVNPPSSSPNITKDRNSRDTRANSGPSARGSYQPKLPTIPSINISETDEAYNITVPSESPPTSGKPFSRPLPNPGDTSNMRKGPDLTSHTTTPSWRTPYIRTGVPAAACDACSQPIAGRVVTACNCRFHPRCFACHHCQTPLECVAFYQEPESKRQERIAAAHPRDSEALMQRFYCHLDFHELFSPRCKSCKTPIEGEVIIACGAQYHVGHFFCAECGDPFSPTTPFVEKDGHAWCVNCHSKRTAPRCQGCKQLVLDDMIINALGGSWHSKCFNCYECGDVISHESGFFVREGPPKLTAKGRQIGGPVKNPVCENCEKRRLKS</sequence>
<evidence type="ECO:0000256" key="1">
    <source>
        <dbReference type="ARBA" id="ARBA00022723"/>
    </source>
</evidence>
<reference evidence="7 8" key="1">
    <citation type="journal article" date="2016" name="Genome Biol. Evol.">
        <title>Divergent and convergent evolution of fungal pathogenicity.</title>
        <authorList>
            <person name="Shang Y."/>
            <person name="Xiao G."/>
            <person name="Zheng P."/>
            <person name="Cen K."/>
            <person name="Zhan S."/>
            <person name="Wang C."/>
        </authorList>
    </citation>
    <scope>NUCLEOTIDE SEQUENCE [LARGE SCALE GENOMIC DNA]</scope>
    <source>
        <strain evidence="7 8">ARSEF 7405</strain>
    </source>
</reference>
<feature type="region of interest" description="Disordered" evidence="5">
    <location>
        <begin position="192"/>
        <end position="597"/>
    </location>
</feature>
<evidence type="ECO:0000313" key="8">
    <source>
        <dbReference type="Proteomes" id="UP000242877"/>
    </source>
</evidence>
<evidence type="ECO:0000256" key="3">
    <source>
        <dbReference type="ARBA" id="ARBA00023038"/>
    </source>
</evidence>
<dbReference type="SMART" id="SM00132">
    <property type="entry name" value="LIM"/>
    <property type="match status" value="3"/>
</dbReference>
<dbReference type="Pfam" id="PF00412">
    <property type="entry name" value="LIM"/>
    <property type="match status" value="3"/>
</dbReference>
<keyword evidence="3 4" id="KW-0440">LIM domain</keyword>
<feature type="compositionally biased region" description="Polar residues" evidence="5">
    <location>
        <begin position="345"/>
        <end position="366"/>
    </location>
</feature>
<feature type="compositionally biased region" description="Low complexity" evidence="5">
    <location>
        <begin position="50"/>
        <end position="60"/>
    </location>
</feature>
<dbReference type="VEuPathDB" id="FungiDB:AAP_00916"/>
<feature type="compositionally biased region" description="Basic and acidic residues" evidence="5">
    <location>
        <begin position="266"/>
        <end position="276"/>
    </location>
</feature>
<keyword evidence="2 4" id="KW-0862">Zinc</keyword>
<dbReference type="Gene3D" id="2.10.110.10">
    <property type="entry name" value="Cysteine Rich Protein"/>
    <property type="match status" value="3"/>
</dbReference>